<accession>A0ABU1PC40</accession>
<comment type="catalytic activity">
    <reaction evidence="2">
        <text>2 GTP = 3',3'-c-di-GMP + 2 diphosphate</text>
        <dbReference type="Rhea" id="RHEA:24898"/>
        <dbReference type="ChEBI" id="CHEBI:33019"/>
        <dbReference type="ChEBI" id="CHEBI:37565"/>
        <dbReference type="ChEBI" id="CHEBI:58805"/>
        <dbReference type="EC" id="2.7.7.65"/>
    </reaction>
</comment>
<dbReference type="PANTHER" id="PTHR45138">
    <property type="entry name" value="REGULATORY COMPONENTS OF SENSORY TRANSDUCTION SYSTEM"/>
    <property type="match status" value="1"/>
</dbReference>
<evidence type="ECO:0000259" key="4">
    <source>
        <dbReference type="PROSITE" id="PS50887"/>
    </source>
</evidence>
<keyword evidence="6" id="KW-1185">Reference proteome</keyword>
<evidence type="ECO:0000313" key="5">
    <source>
        <dbReference type="EMBL" id="MDR6583492.1"/>
    </source>
</evidence>
<comment type="caution">
    <text evidence="5">The sequence shown here is derived from an EMBL/GenBank/DDBJ whole genome shotgun (WGS) entry which is preliminary data.</text>
</comment>
<dbReference type="CDD" id="cd12915">
    <property type="entry name" value="PDC2_DGC_like"/>
    <property type="match status" value="1"/>
</dbReference>
<dbReference type="InterPro" id="IPR029787">
    <property type="entry name" value="Nucleotide_cyclase"/>
</dbReference>
<keyword evidence="3" id="KW-1133">Transmembrane helix</keyword>
<dbReference type="SMART" id="SM00267">
    <property type="entry name" value="GGDEF"/>
    <property type="match status" value="1"/>
</dbReference>
<dbReference type="Proteomes" id="UP001260715">
    <property type="component" value="Unassembled WGS sequence"/>
</dbReference>
<dbReference type="RefSeq" id="WP_102664652.1">
    <property type="nucleotide sequence ID" value="NZ_CP049139.1"/>
</dbReference>
<dbReference type="InterPro" id="IPR043128">
    <property type="entry name" value="Rev_trsase/Diguanyl_cyclase"/>
</dbReference>
<name>A0ABU1PC40_9BURK</name>
<dbReference type="NCBIfam" id="TIGR00254">
    <property type="entry name" value="GGDEF"/>
    <property type="match status" value="1"/>
</dbReference>
<feature type="domain" description="GGDEF" evidence="4">
    <location>
        <begin position="377"/>
        <end position="515"/>
    </location>
</feature>
<evidence type="ECO:0000313" key="6">
    <source>
        <dbReference type="Proteomes" id="UP001260715"/>
    </source>
</evidence>
<protein>
    <recommendedName>
        <fullName evidence="1">diguanylate cyclase</fullName>
        <ecNumber evidence="1">2.7.7.65</ecNumber>
    </recommendedName>
</protein>
<dbReference type="PANTHER" id="PTHR45138:SF9">
    <property type="entry name" value="DIGUANYLATE CYCLASE DGCM-RELATED"/>
    <property type="match status" value="1"/>
</dbReference>
<dbReference type="InterPro" id="IPR000160">
    <property type="entry name" value="GGDEF_dom"/>
</dbReference>
<dbReference type="CDD" id="cd12914">
    <property type="entry name" value="PDC1_DGC_like"/>
    <property type="match status" value="1"/>
</dbReference>
<evidence type="ECO:0000256" key="1">
    <source>
        <dbReference type="ARBA" id="ARBA00012528"/>
    </source>
</evidence>
<keyword evidence="3" id="KW-0812">Transmembrane</keyword>
<gene>
    <name evidence="5" type="ORF">J2W50_001690</name>
</gene>
<dbReference type="InterPro" id="IPR050469">
    <property type="entry name" value="Diguanylate_Cyclase"/>
</dbReference>
<dbReference type="Gene3D" id="3.30.450.20">
    <property type="entry name" value="PAS domain"/>
    <property type="match status" value="2"/>
</dbReference>
<dbReference type="PROSITE" id="PS50887">
    <property type="entry name" value="GGDEF"/>
    <property type="match status" value="1"/>
</dbReference>
<organism evidence="5 6">
    <name type="scientific">Herbaspirillum frisingense</name>
    <dbReference type="NCBI Taxonomy" id="92645"/>
    <lineage>
        <taxon>Bacteria</taxon>
        <taxon>Pseudomonadati</taxon>
        <taxon>Pseudomonadota</taxon>
        <taxon>Betaproteobacteria</taxon>
        <taxon>Burkholderiales</taxon>
        <taxon>Oxalobacteraceae</taxon>
        <taxon>Herbaspirillum</taxon>
    </lineage>
</organism>
<evidence type="ECO:0000256" key="3">
    <source>
        <dbReference type="SAM" id="Phobius"/>
    </source>
</evidence>
<proteinExistence type="predicted"/>
<dbReference type="InterPro" id="IPR054327">
    <property type="entry name" value="His-kinase-like_sensor"/>
</dbReference>
<dbReference type="Pfam" id="PF22588">
    <property type="entry name" value="dCache_1_like"/>
    <property type="match status" value="1"/>
</dbReference>
<feature type="transmembrane region" description="Helical" evidence="3">
    <location>
        <begin position="295"/>
        <end position="316"/>
    </location>
</feature>
<dbReference type="SUPFAM" id="SSF55073">
    <property type="entry name" value="Nucleotide cyclase"/>
    <property type="match status" value="1"/>
</dbReference>
<dbReference type="Gene3D" id="3.30.70.270">
    <property type="match status" value="1"/>
</dbReference>
<dbReference type="CDD" id="cd01949">
    <property type="entry name" value="GGDEF"/>
    <property type="match status" value="1"/>
</dbReference>
<sequence>MRPILAKAGRVARHSVARRARLFVILICIAIAAGHTWQSLSARLAQVENTRIYSGNIAKALARHAYDVFQATHGSLINISDRIYETGVDPAHTRGMSPLLRQLSKEMPQLDGLYIYDAAGNRMASSSTPRPADANNADRAYFIYHRDHEDGEPHISASLVSRSTGSWIIPMSRRLNHPDGSFAGVLLATLRVDHFNALYQTVDIGKNSSILLVLRPGTVLTRQPFEAGYIGRDITADASIRQLLGGPASGHAEILSPLDDTYRYLSYQSVQAFPLVVTVTIARDEALADWRQQTIVYGAAVSLLLLIIAMFGWRLIGQIELRLAAEDRALQAMGELRQANKQLELLAHQDGLTTLANRRHLDMVLDAEFRRATRSGAALSLVMIDVDFFKQYNDLYGHQAGDECLRRIALVLKERQRRPGDLAARYGGEEMVMLLPETDAEGAMVVAEKIRAGIQALDLGHRGNPVGVVTVSAGVCALDLLEGASRSVEELLGRADAALYEAKRGGRNQVRMAQAGMPAPAPVSAD</sequence>
<dbReference type="EMBL" id="JAVDSJ010000002">
    <property type="protein sequence ID" value="MDR6583492.1"/>
    <property type="molecule type" value="Genomic_DNA"/>
</dbReference>
<evidence type="ECO:0000256" key="2">
    <source>
        <dbReference type="ARBA" id="ARBA00034247"/>
    </source>
</evidence>
<reference evidence="5 6" key="1">
    <citation type="submission" date="2023-07" db="EMBL/GenBank/DDBJ databases">
        <title>Sorghum-associated microbial communities from plants grown in Nebraska, USA.</title>
        <authorList>
            <person name="Schachtman D."/>
        </authorList>
    </citation>
    <scope>NUCLEOTIDE SEQUENCE [LARGE SCALE GENOMIC DNA]</scope>
    <source>
        <strain evidence="5 6">596</strain>
    </source>
</reference>
<keyword evidence="3" id="KW-0472">Membrane</keyword>
<dbReference type="Pfam" id="PF00990">
    <property type="entry name" value="GGDEF"/>
    <property type="match status" value="1"/>
</dbReference>
<dbReference type="EC" id="2.7.7.65" evidence="1"/>